<protein>
    <submittedName>
        <fullName evidence="2">Uncharacterized protein</fullName>
    </submittedName>
</protein>
<dbReference type="RefSeq" id="WP_014982607.1">
    <property type="nucleotide sequence ID" value="NC_018681.1"/>
</dbReference>
<evidence type="ECO:0000313" key="3">
    <source>
        <dbReference type="Proteomes" id="UP000006304"/>
    </source>
</evidence>
<dbReference type="AlphaFoldDB" id="K0EQH8"/>
<gene>
    <name evidence="2" type="ORF">O3I_008945</name>
</gene>
<dbReference type="KEGG" id="nbr:O3I_008945"/>
<name>K0EQH8_NOCB7</name>
<feature type="region of interest" description="Disordered" evidence="1">
    <location>
        <begin position="143"/>
        <end position="197"/>
    </location>
</feature>
<dbReference type="EMBL" id="CP003876">
    <property type="protein sequence ID" value="AFT99751.1"/>
    <property type="molecule type" value="Genomic_DNA"/>
</dbReference>
<feature type="compositionally biased region" description="Low complexity" evidence="1">
    <location>
        <begin position="29"/>
        <end position="46"/>
    </location>
</feature>
<accession>K0EQH8</accession>
<proteinExistence type="predicted"/>
<keyword evidence="3" id="KW-1185">Reference proteome</keyword>
<feature type="compositionally biased region" description="Basic and acidic residues" evidence="1">
    <location>
        <begin position="154"/>
        <end position="173"/>
    </location>
</feature>
<dbReference type="HOGENOM" id="CLU_1382871_0_0_11"/>
<organism evidence="2 3">
    <name type="scientific">Nocardia brasiliensis (strain ATCC 700358 / HUJEG-1)</name>
    <dbReference type="NCBI Taxonomy" id="1133849"/>
    <lineage>
        <taxon>Bacteria</taxon>
        <taxon>Bacillati</taxon>
        <taxon>Actinomycetota</taxon>
        <taxon>Actinomycetes</taxon>
        <taxon>Mycobacteriales</taxon>
        <taxon>Nocardiaceae</taxon>
        <taxon>Nocardia</taxon>
    </lineage>
</organism>
<dbReference type="Proteomes" id="UP000006304">
    <property type="component" value="Chromosome"/>
</dbReference>
<feature type="compositionally biased region" description="Basic and acidic residues" evidence="1">
    <location>
        <begin position="187"/>
        <end position="197"/>
    </location>
</feature>
<sequence>MGGEVYGGGWGFGGAARGFGGATECGIQDETTAGGDAGAEVGAGQRFQGGGAGRADGDAAERFADDLVDPGEGAGAVEAPGAFGAVDLGEHRSTQQDEGAVVGGRDHAEVLRFGGARENHGRETLGQGRAGMVELRDRLDRAENSLGGSGFTRQVDDNATEARDQAVARRDTNGGRFAAHPRPPSRRTTDIRSQHRA</sequence>
<evidence type="ECO:0000256" key="1">
    <source>
        <dbReference type="SAM" id="MobiDB-lite"/>
    </source>
</evidence>
<feature type="region of interest" description="Disordered" evidence="1">
    <location>
        <begin position="21"/>
        <end position="57"/>
    </location>
</feature>
<reference evidence="2 3" key="1">
    <citation type="journal article" date="2012" name="J. Bacteriol.">
        <title>Complete genome sequence of Nocardia brasiliensis HUJEG-1.</title>
        <authorList>
            <person name="Vera-Cabrera L."/>
            <person name="Ortiz-Lopez R."/>
            <person name="Elizondo-Gonzalez R."/>
            <person name="Perez-Maya A.A."/>
            <person name="Ocampo-Candiani J."/>
        </authorList>
    </citation>
    <scope>NUCLEOTIDE SEQUENCE [LARGE SCALE GENOMIC DNA]</scope>
    <source>
        <strain evidence="3">ATCC 700358</strain>
    </source>
</reference>
<evidence type="ECO:0000313" key="2">
    <source>
        <dbReference type="EMBL" id="AFT99751.1"/>
    </source>
</evidence>